<dbReference type="SUPFAM" id="SSF53448">
    <property type="entry name" value="Nucleotide-diphospho-sugar transferases"/>
    <property type="match status" value="1"/>
</dbReference>
<evidence type="ECO:0000259" key="1">
    <source>
        <dbReference type="Pfam" id="PF00535"/>
    </source>
</evidence>
<gene>
    <name evidence="2" type="ORF">PVT71_24095</name>
</gene>
<keyword evidence="2" id="KW-0614">Plasmid</keyword>
<geneLocation type="plasmid" evidence="2">
    <name>unnamed1</name>
</geneLocation>
<feature type="domain" description="Glycosyltransferase 2-like" evidence="1">
    <location>
        <begin position="13"/>
        <end position="141"/>
    </location>
</feature>
<name>A0AAU8AQE6_9RHOB</name>
<protein>
    <submittedName>
        <fullName evidence="2">Glycosyltransferase family 2 protein</fullName>
    </submittedName>
</protein>
<proteinExistence type="predicted"/>
<dbReference type="Pfam" id="PF00535">
    <property type="entry name" value="Glycos_transf_2"/>
    <property type="match status" value="1"/>
</dbReference>
<dbReference type="InterPro" id="IPR029044">
    <property type="entry name" value="Nucleotide-diphossugar_trans"/>
</dbReference>
<dbReference type="AlphaFoldDB" id="A0AAU8AQE6"/>
<reference evidence="2" key="1">
    <citation type="submission" date="2023-02" db="EMBL/GenBank/DDBJ databases">
        <title>Description and genomic characterization of Salipiger bruguierae sp. nov., isolated from the sediment of mangrove plant Bruguiera sexangula.</title>
        <authorList>
            <person name="Long M."/>
        </authorList>
    </citation>
    <scope>NUCLEOTIDE SEQUENCE</scope>
    <source>
        <strain evidence="2">H15</strain>
        <plasmid evidence="2">unnamed1</plasmid>
    </source>
</reference>
<dbReference type="EMBL" id="CP123386">
    <property type="protein sequence ID" value="XCC96779.1"/>
    <property type="molecule type" value="Genomic_DNA"/>
</dbReference>
<dbReference type="RefSeq" id="WP_353475671.1">
    <property type="nucleotide sequence ID" value="NZ_CP123386.1"/>
</dbReference>
<dbReference type="Gene3D" id="3.90.550.10">
    <property type="entry name" value="Spore Coat Polysaccharide Biosynthesis Protein SpsA, Chain A"/>
    <property type="match status" value="1"/>
</dbReference>
<evidence type="ECO:0000313" key="2">
    <source>
        <dbReference type="EMBL" id="XCC96779.1"/>
    </source>
</evidence>
<dbReference type="InterPro" id="IPR001173">
    <property type="entry name" value="Glyco_trans_2-like"/>
</dbReference>
<accession>A0AAU8AQE6</accession>
<dbReference type="CDD" id="cd00761">
    <property type="entry name" value="Glyco_tranf_GTA_type"/>
    <property type="match status" value="1"/>
</dbReference>
<organism evidence="2">
    <name type="scientific">Alloyangia sp. H15</name>
    <dbReference type="NCBI Taxonomy" id="3029062"/>
    <lineage>
        <taxon>Bacteria</taxon>
        <taxon>Pseudomonadati</taxon>
        <taxon>Pseudomonadota</taxon>
        <taxon>Alphaproteobacteria</taxon>
        <taxon>Rhodobacterales</taxon>
        <taxon>Roseobacteraceae</taxon>
        <taxon>Alloyangia</taxon>
    </lineage>
</organism>
<sequence>MTFETSPLVNFRTPTYRRGPALERCLLSMIGQTHENWVADVYDDDPAGSAEAVVEAIGDPRIHYHHNQPQLFGSRNIDQCFSRRNPRDADFFAVVEDDNWIFPGFAQRGIELARAHGVEIVFTDQVVEDDSGTEAATLTDRQVLKRRYKEGVFSAQDLHIALMVWHGLSNGGIFWSRNISSDLEIKHPCNSTIQEYLRALCIQEPVYVSTEAQGVWANYGARTLRNLGDTASELKRELHLKKAIRTIRRAVWANAPASAQALLMSDEKYRFDRHAKLENLFRSHLGTAYLGEAPLSKSLGTFGRSLMVLAFGRTEPAVGAMLREKGFFDGEPPRGSRHRTQH</sequence>